<name>A0A9E7GQ26_9LILI</name>
<accession>A0A9E7GQ26</accession>
<evidence type="ECO:0000256" key="4">
    <source>
        <dbReference type="ARBA" id="ARBA00023163"/>
    </source>
</evidence>
<dbReference type="GO" id="GO:0005634">
    <property type="term" value="C:nucleus"/>
    <property type="evidence" value="ECO:0007669"/>
    <property type="project" value="UniProtKB-SubCell"/>
</dbReference>
<dbReference type="PANTHER" id="PTHR31221:SF112">
    <property type="entry name" value="WRKY TRANSCRIPTION FACTOR 50-RELATED"/>
    <property type="match status" value="1"/>
</dbReference>
<dbReference type="InterPro" id="IPR044810">
    <property type="entry name" value="WRKY_plant"/>
</dbReference>
<evidence type="ECO:0000256" key="5">
    <source>
        <dbReference type="ARBA" id="ARBA00023242"/>
    </source>
</evidence>
<evidence type="ECO:0000313" key="8">
    <source>
        <dbReference type="Proteomes" id="UP001055439"/>
    </source>
</evidence>
<keyword evidence="4" id="KW-0804">Transcription</keyword>
<dbReference type="PANTHER" id="PTHR31221">
    <property type="entry name" value="WRKY TRANSCRIPTION FACTOR PROTEIN 1-RELATED"/>
    <property type="match status" value="1"/>
</dbReference>
<gene>
    <name evidence="7" type="ORF">MUK42_11196</name>
</gene>
<dbReference type="AlphaFoldDB" id="A0A9E7GQ26"/>
<dbReference type="Proteomes" id="UP001055439">
    <property type="component" value="Chromosome 7"/>
</dbReference>
<keyword evidence="2" id="KW-0805">Transcription regulation</keyword>
<keyword evidence="5" id="KW-0539">Nucleus</keyword>
<evidence type="ECO:0000256" key="3">
    <source>
        <dbReference type="ARBA" id="ARBA00023125"/>
    </source>
</evidence>
<evidence type="ECO:0000313" key="7">
    <source>
        <dbReference type="EMBL" id="URE15243.1"/>
    </source>
</evidence>
<dbReference type="OrthoDB" id="693960at2759"/>
<evidence type="ECO:0000256" key="1">
    <source>
        <dbReference type="ARBA" id="ARBA00004123"/>
    </source>
</evidence>
<dbReference type="Gene3D" id="2.20.25.80">
    <property type="entry name" value="WRKY domain"/>
    <property type="match status" value="1"/>
</dbReference>
<dbReference type="EMBL" id="CP097509">
    <property type="protein sequence ID" value="URE15243.1"/>
    <property type="molecule type" value="Genomic_DNA"/>
</dbReference>
<protein>
    <submittedName>
        <fullName evidence="7">WRKY transcription factor</fullName>
    </submittedName>
</protein>
<evidence type="ECO:0000259" key="6">
    <source>
        <dbReference type="PROSITE" id="PS50811"/>
    </source>
</evidence>
<sequence length="221" mass="24479">MATAALDIGGLSCSPVFLFDDAPKLCTTDEFDVSEYVAVFEESSVTESSAVAGDVYCPTDDTMMSCGNETKRTKVGDGCRIGFRTKSEVEILDDGFKWRKYGKKSVKNSPNPRYVHASYEPNQSYVAEIKCSTNYYRCSTEGCGVKKRVERDREDPRFVITTYDGVHNHISPWMLCHDDARLPLASSASAPWGRAMAAAAISSSWAAQPAQWLESFFQDDV</sequence>
<organism evidence="7 8">
    <name type="scientific">Musa troglodytarum</name>
    <name type="common">fe'i banana</name>
    <dbReference type="NCBI Taxonomy" id="320322"/>
    <lineage>
        <taxon>Eukaryota</taxon>
        <taxon>Viridiplantae</taxon>
        <taxon>Streptophyta</taxon>
        <taxon>Embryophyta</taxon>
        <taxon>Tracheophyta</taxon>
        <taxon>Spermatophyta</taxon>
        <taxon>Magnoliopsida</taxon>
        <taxon>Liliopsida</taxon>
        <taxon>Zingiberales</taxon>
        <taxon>Musaceae</taxon>
        <taxon>Musa</taxon>
    </lineage>
</organism>
<dbReference type="InterPro" id="IPR036576">
    <property type="entry name" value="WRKY_dom_sf"/>
</dbReference>
<dbReference type="Pfam" id="PF03106">
    <property type="entry name" value="WRKY"/>
    <property type="match status" value="2"/>
</dbReference>
<dbReference type="SUPFAM" id="SSF118290">
    <property type="entry name" value="WRKY DNA-binding domain"/>
    <property type="match status" value="1"/>
</dbReference>
<dbReference type="GO" id="GO:0043565">
    <property type="term" value="F:sequence-specific DNA binding"/>
    <property type="evidence" value="ECO:0007669"/>
    <property type="project" value="InterPro"/>
</dbReference>
<comment type="subcellular location">
    <subcellularLocation>
        <location evidence="1">Nucleus</location>
    </subcellularLocation>
</comment>
<evidence type="ECO:0000256" key="2">
    <source>
        <dbReference type="ARBA" id="ARBA00023015"/>
    </source>
</evidence>
<proteinExistence type="predicted"/>
<dbReference type="SMART" id="SM00774">
    <property type="entry name" value="WRKY"/>
    <property type="match status" value="1"/>
</dbReference>
<feature type="domain" description="WRKY" evidence="6">
    <location>
        <begin position="87"/>
        <end position="172"/>
    </location>
</feature>
<keyword evidence="8" id="KW-1185">Reference proteome</keyword>
<dbReference type="InterPro" id="IPR003657">
    <property type="entry name" value="WRKY_dom"/>
</dbReference>
<dbReference type="GO" id="GO:0003700">
    <property type="term" value="F:DNA-binding transcription factor activity"/>
    <property type="evidence" value="ECO:0007669"/>
    <property type="project" value="InterPro"/>
</dbReference>
<reference evidence="7" key="1">
    <citation type="submission" date="2022-05" db="EMBL/GenBank/DDBJ databases">
        <title>The Musa troglodytarum L. genome provides insights into the mechanism of non-climacteric behaviour and enrichment of carotenoids.</title>
        <authorList>
            <person name="Wang J."/>
        </authorList>
    </citation>
    <scope>NUCLEOTIDE SEQUENCE</scope>
    <source>
        <tissue evidence="7">Leaf</tissue>
    </source>
</reference>
<dbReference type="PROSITE" id="PS50811">
    <property type="entry name" value="WRKY"/>
    <property type="match status" value="1"/>
</dbReference>
<keyword evidence="3" id="KW-0238">DNA-binding</keyword>